<feature type="transmembrane region" description="Helical" evidence="1">
    <location>
        <begin position="221"/>
        <end position="243"/>
    </location>
</feature>
<feature type="transmembrane region" description="Helical" evidence="1">
    <location>
        <begin position="47"/>
        <end position="65"/>
    </location>
</feature>
<evidence type="ECO:0000313" key="2">
    <source>
        <dbReference type="EMBL" id="ONF69908.1"/>
    </source>
</evidence>
<feature type="transmembrane region" description="Helical" evidence="1">
    <location>
        <begin position="104"/>
        <end position="123"/>
    </location>
</feature>
<reference evidence="2 3" key="1">
    <citation type="submission" date="2016-12" db="EMBL/GenBank/DDBJ databases">
        <title>Amycolatopsis keratiniphila subsp. keratiniphila genome sequencing and assembly.</title>
        <authorList>
            <person name="Mayilraj S."/>
            <person name="Kaur N."/>
        </authorList>
    </citation>
    <scope>NUCLEOTIDE SEQUENCE [LARGE SCALE GENOMIC DNA]</scope>
    <source>
        <strain evidence="2 3">DSM 44409</strain>
    </source>
</reference>
<gene>
    <name evidence="2" type="ORF">AVR91_0216695</name>
</gene>
<evidence type="ECO:0000313" key="3">
    <source>
        <dbReference type="Proteomes" id="UP000076660"/>
    </source>
</evidence>
<name>A0A1W2LV10_9PSEU</name>
<sequence length="254" mass="25794">MGVHVRRLSPGATAAAAGVATVASILTGVVGNLATNTVGEIGAGWKPVIWTTLGVLAAAVTFSAIRNALRSERDPTAPDAGSAERPEVPRGTAKRMAWQAKAMLVVWATLATLGLIGTVHALTTPHFLDIGDTYISSFRLVRNTIGGWEVTTPAGIAIGAAVFAWGIPPFVAGAIAYRAVPRSAGGTARTLAACVAFAGAGWSVFAGSLACLSALRQLIPPGVAVYLALLGVLALTFIAWGWAGEAGLGAGSRR</sequence>
<protein>
    <submittedName>
        <fullName evidence="2">Uncharacterized protein</fullName>
    </submittedName>
</protein>
<dbReference type="EMBL" id="LQMT02000017">
    <property type="protein sequence ID" value="ONF69908.1"/>
    <property type="molecule type" value="Genomic_DNA"/>
</dbReference>
<dbReference type="AlphaFoldDB" id="A0A1W2LV10"/>
<accession>A0A1W2LV10</accession>
<dbReference type="Proteomes" id="UP000076660">
    <property type="component" value="Unassembled WGS sequence"/>
</dbReference>
<dbReference type="RefSeq" id="WP_063272617.1">
    <property type="nucleotide sequence ID" value="NZ_LQMT02000017.1"/>
</dbReference>
<evidence type="ECO:0000256" key="1">
    <source>
        <dbReference type="SAM" id="Phobius"/>
    </source>
</evidence>
<keyword evidence="1" id="KW-0812">Transmembrane</keyword>
<keyword evidence="1" id="KW-1133">Transmembrane helix</keyword>
<comment type="caution">
    <text evidence="2">The sequence shown here is derived from an EMBL/GenBank/DDBJ whole genome shotgun (WGS) entry which is preliminary data.</text>
</comment>
<feature type="transmembrane region" description="Helical" evidence="1">
    <location>
        <begin position="191"/>
        <end position="215"/>
    </location>
</feature>
<proteinExistence type="predicted"/>
<keyword evidence="1" id="KW-0472">Membrane</keyword>
<organism evidence="2 3">
    <name type="scientific">Amycolatopsis keratiniphila subsp. keratiniphila</name>
    <dbReference type="NCBI Taxonomy" id="227715"/>
    <lineage>
        <taxon>Bacteria</taxon>
        <taxon>Bacillati</taxon>
        <taxon>Actinomycetota</taxon>
        <taxon>Actinomycetes</taxon>
        <taxon>Pseudonocardiales</taxon>
        <taxon>Pseudonocardiaceae</taxon>
        <taxon>Amycolatopsis</taxon>
        <taxon>Amycolatopsis japonica group</taxon>
    </lineage>
</organism>
<feature type="transmembrane region" description="Helical" evidence="1">
    <location>
        <begin position="156"/>
        <end position="179"/>
    </location>
</feature>
<feature type="transmembrane region" description="Helical" evidence="1">
    <location>
        <begin position="12"/>
        <end position="35"/>
    </location>
</feature>